<dbReference type="Proteomes" id="UP000267251">
    <property type="component" value="Unassembled WGS sequence"/>
</dbReference>
<protein>
    <submittedName>
        <fullName evidence="3">Uncharacterized protein</fullName>
    </submittedName>
</protein>
<gene>
    <name evidence="3" type="ORF">BJ684DRAFT_20046</name>
</gene>
<accession>A0A4P9Y3H7</accession>
<keyword evidence="2" id="KW-0732">Signal</keyword>
<feature type="compositionally biased region" description="Basic and acidic residues" evidence="1">
    <location>
        <begin position="73"/>
        <end position="86"/>
    </location>
</feature>
<name>A0A4P9Y3H7_9FUNG</name>
<dbReference type="AlphaFoldDB" id="A0A4P9Y3H7"/>
<feature type="compositionally biased region" description="Acidic residues" evidence="1">
    <location>
        <begin position="87"/>
        <end position="124"/>
    </location>
</feature>
<keyword evidence="4" id="KW-1185">Reference proteome</keyword>
<evidence type="ECO:0000313" key="4">
    <source>
        <dbReference type="Proteomes" id="UP000267251"/>
    </source>
</evidence>
<dbReference type="EMBL" id="KZ988013">
    <property type="protein sequence ID" value="RKP13467.1"/>
    <property type="molecule type" value="Genomic_DNA"/>
</dbReference>
<feature type="chain" id="PRO_5020529482" evidence="2">
    <location>
        <begin position="20"/>
        <end position="124"/>
    </location>
</feature>
<reference evidence="4" key="1">
    <citation type="journal article" date="2018" name="Nat. Microbiol.">
        <title>Leveraging single-cell genomics to expand the fungal tree of life.</title>
        <authorList>
            <person name="Ahrendt S.R."/>
            <person name="Quandt C.A."/>
            <person name="Ciobanu D."/>
            <person name="Clum A."/>
            <person name="Salamov A."/>
            <person name="Andreopoulos B."/>
            <person name="Cheng J.F."/>
            <person name="Woyke T."/>
            <person name="Pelin A."/>
            <person name="Henrissat B."/>
            <person name="Reynolds N.K."/>
            <person name="Benny G.L."/>
            <person name="Smith M.E."/>
            <person name="James T.Y."/>
            <person name="Grigoriev I.V."/>
        </authorList>
    </citation>
    <scope>NUCLEOTIDE SEQUENCE [LARGE SCALE GENOMIC DNA]</scope>
</reference>
<evidence type="ECO:0000256" key="2">
    <source>
        <dbReference type="SAM" id="SignalP"/>
    </source>
</evidence>
<sequence>MRTSTVTLFGLLLAATAMASSGLTGSSYGLLQRRNYDKPDTAVDSGSDDASIVQCVQMCLKTLPCPASGGTDNAKDESKDESKEEEGSSDEQNYEDEGDDEQNYEDEGDDEQNYEDEGDDEQNY</sequence>
<feature type="region of interest" description="Disordered" evidence="1">
    <location>
        <begin position="63"/>
        <end position="124"/>
    </location>
</feature>
<evidence type="ECO:0000256" key="1">
    <source>
        <dbReference type="SAM" id="MobiDB-lite"/>
    </source>
</evidence>
<evidence type="ECO:0000313" key="3">
    <source>
        <dbReference type="EMBL" id="RKP13467.1"/>
    </source>
</evidence>
<proteinExistence type="predicted"/>
<organism evidence="3 4">
    <name type="scientific">Piptocephalis cylindrospora</name>
    <dbReference type="NCBI Taxonomy" id="1907219"/>
    <lineage>
        <taxon>Eukaryota</taxon>
        <taxon>Fungi</taxon>
        <taxon>Fungi incertae sedis</taxon>
        <taxon>Zoopagomycota</taxon>
        <taxon>Zoopagomycotina</taxon>
        <taxon>Zoopagomycetes</taxon>
        <taxon>Zoopagales</taxon>
        <taxon>Piptocephalidaceae</taxon>
        <taxon>Piptocephalis</taxon>
    </lineage>
</organism>
<feature type="signal peptide" evidence="2">
    <location>
        <begin position="1"/>
        <end position="19"/>
    </location>
</feature>